<proteinExistence type="predicted"/>
<dbReference type="EMBL" id="LBSA01000013">
    <property type="protein sequence ID" value="KKQ09537.1"/>
    <property type="molecule type" value="Genomic_DNA"/>
</dbReference>
<accession>A0A0G0EVJ9</accession>
<reference evidence="1 2" key="1">
    <citation type="journal article" date="2015" name="Nature">
        <title>rRNA introns, odd ribosomes, and small enigmatic genomes across a large radiation of phyla.</title>
        <authorList>
            <person name="Brown C.T."/>
            <person name="Hug L.A."/>
            <person name="Thomas B.C."/>
            <person name="Sharon I."/>
            <person name="Castelle C.J."/>
            <person name="Singh A."/>
            <person name="Wilkins M.J."/>
            <person name="Williams K.H."/>
            <person name="Banfield J.F."/>
        </authorList>
    </citation>
    <scope>NUCLEOTIDE SEQUENCE [LARGE SCALE GENOMIC DNA]</scope>
</reference>
<comment type="caution">
    <text evidence="1">The sequence shown here is derived from an EMBL/GenBank/DDBJ whole genome shotgun (WGS) entry which is preliminary data.</text>
</comment>
<evidence type="ECO:0000313" key="1">
    <source>
        <dbReference type="EMBL" id="KKQ09537.1"/>
    </source>
</evidence>
<dbReference type="Proteomes" id="UP000034492">
    <property type="component" value="Unassembled WGS sequence"/>
</dbReference>
<evidence type="ECO:0000313" key="2">
    <source>
        <dbReference type="Proteomes" id="UP000034492"/>
    </source>
</evidence>
<name>A0A0G0EVJ9_9BACT</name>
<protein>
    <submittedName>
        <fullName evidence="1">Uncharacterized protein</fullName>
    </submittedName>
</protein>
<sequence>MTEQVRVLDPVQNELNEVLSLKERFNKGYSIDGSLEMIKARVIFFTIYDAIMKMKDNELRPQTVYKCEINDQNMKKKMRVRIDFSDLSEVTRVKNILEHVLGYMGTEQNYLIEKDLELLMEADEEVEERV</sequence>
<dbReference type="AlphaFoldDB" id="A0A0G0EVJ9"/>
<gene>
    <name evidence="1" type="ORF">US19_C0013G0011</name>
</gene>
<organism evidence="1 2">
    <name type="scientific">Candidatus Daviesbacteria bacterium GW2011_GWB1_36_5</name>
    <dbReference type="NCBI Taxonomy" id="1618426"/>
    <lineage>
        <taxon>Bacteria</taxon>
        <taxon>Candidatus Daviesiibacteriota</taxon>
    </lineage>
</organism>